<dbReference type="InterPro" id="IPR036188">
    <property type="entry name" value="FAD/NAD-bd_sf"/>
</dbReference>
<dbReference type="SUPFAM" id="SSF51905">
    <property type="entry name" value="FAD/NAD(P)-binding domain"/>
    <property type="match status" value="1"/>
</dbReference>
<dbReference type="InterPro" id="IPR002938">
    <property type="entry name" value="FAD-bd"/>
</dbReference>
<reference evidence="7" key="1">
    <citation type="submission" date="2020-11" db="EMBL/GenBank/DDBJ databases">
        <authorList>
            <consortium name="DOE Joint Genome Institute"/>
            <person name="Ahrendt S."/>
            <person name="Riley R."/>
            <person name="Andreopoulos W."/>
            <person name="Labutti K."/>
            <person name="Pangilinan J."/>
            <person name="Ruiz-Duenas F.J."/>
            <person name="Barrasa J.M."/>
            <person name="Sanchez-Garcia M."/>
            <person name="Camarero S."/>
            <person name="Miyauchi S."/>
            <person name="Serrano A."/>
            <person name="Linde D."/>
            <person name="Babiker R."/>
            <person name="Drula E."/>
            <person name="Ayuso-Fernandez I."/>
            <person name="Pacheco R."/>
            <person name="Padilla G."/>
            <person name="Ferreira P."/>
            <person name="Barriuso J."/>
            <person name="Kellner H."/>
            <person name="Castanera R."/>
            <person name="Alfaro M."/>
            <person name="Ramirez L."/>
            <person name="Pisabarro A.G."/>
            <person name="Kuo A."/>
            <person name="Tritt A."/>
            <person name="Lipzen A."/>
            <person name="He G."/>
            <person name="Yan M."/>
            <person name="Ng V."/>
            <person name="Cullen D."/>
            <person name="Martin F."/>
            <person name="Rosso M.-N."/>
            <person name="Henrissat B."/>
            <person name="Hibbett D."/>
            <person name="Martinez A.T."/>
            <person name="Grigoriev I.V."/>
        </authorList>
    </citation>
    <scope>NUCLEOTIDE SEQUENCE</scope>
    <source>
        <strain evidence="7">CBS 506.95</strain>
    </source>
</reference>
<evidence type="ECO:0000256" key="5">
    <source>
        <dbReference type="ARBA" id="ARBA00023033"/>
    </source>
</evidence>
<dbReference type="GO" id="GO:0071949">
    <property type="term" value="F:FAD binding"/>
    <property type="evidence" value="ECO:0007669"/>
    <property type="project" value="InterPro"/>
</dbReference>
<dbReference type="PANTHER" id="PTHR13789">
    <property type="entry name" value="MONOOXYGENASE"/>
    <property type="match status" value="1"/>
</dbReference>
<evidence type="ECO:0000313" key="7">
    <source>
        <dbReference type="EMBL" id="KAF9532969.1"/>
    </source>
</evidence>
<gene>
    <name evidence="7" type="ORF">CPB83DRAFT_784278</name>
</gene>
<dbReference type="InterPro" id="IPR050493">
    <property type="entry name" value="FAD-dep_Monooxygenase_BioMet"/>
</dbReference>
<evidence type="ECO:0000313" key="8">
    <source>
        <dbReference type="Proteomes" id="UP000807306"/>
    </source>
</evidence>
<sequence>MSVTPSKPPFKKSLKDLFPNQVPLLQGSKFHARKEKPLSYDPTFSRQAELQLDCLIIGAGLAGLASAIVLTRSGHRVRIYEKRSQAIPEFSCGVRLPPNLTKILYEWGLQLDSSASACTQSHFLTVETNTPVGLFEWKEEILKEAGGDYLMMRYEKLYTMLYEKALSLGVSITCNSHVLSVAFNEERSVPVAHLADDIIHSADLILGADGPTGVVRESITGCPNTGHLSGSDFYSIVVPAEKLKGDPDWGKWVTTPKWPIWMGTNICVLAHPIDNLSQLTAHAWLPSKTASPETWSNLYPTDQIDFTGCHPCIRRLFLMTETAVHTPVVFRTICEDWVDESGTIALVGESAHPLVFFTSQNAALAVEDATVLGGLLSHLSSREQLPQLLEAYQDLRMPRVQLVHETEMNNVTFGTQDDIELQELRNDAITSSMKKGEGWSDQHLRAQLDAIRAEFCYHASEDAEDWWTKWGAMISDRGIRTQFNLTFEVTEVIDVN</sequence>
<dbReference type="Pfam" id="PF01494">
    <property type="entry name" value="FAD_binding_3"/>
    <property type="match status" value="1"/>
</dbReference>
<name>A0A9P6JUK8_9AGAR</name>
<proteinExistence type="inferred from homology"/>
<dbReference type="GO" id="GO:0004497">
    <property type="term" value="F:monooxygenase activity"/>
    <property type="evidence" value="ECO:0007669"/>
    <property type="project" value="UniProtKB-KW"/>
</dbReference>
<evidence type="ECO:0000256" key="2">
    <source>
        <dbReference type="ARBA" id="ARBA00022630"/>
    </source>
</evidence>
<accession>A0A9P6JUK8</accession>
<keyword evidence="2" id="KW-0285">Flavoprotein</keyword>
<dbReference type="OrthoDB" id="1878542at2759"/>
<organism evidence="7 8">
    <name type="scientific">Crepidotus variabilis</name>
    <dbReference type="NCBI Taxonomy" id="179855"/>
    <lineage>
        <taxon>Eukaryota</taxon>
        <taxon>Fungi</taxon>
        <taxon>Dikarya</taxon>
        <taxon>Basidiomycota</taxon>
        <taxon>Agaricomycotina</taxon>
        <taxon>Agaricomycetes</taxon>
        <taxon>Agaricomycetidae</taxon>
        <taxon>Agaricales</taxon>
        <taxon>Agaricineae</taxon>
        <taxon>Crepidotaceae</taxon>
        <taxon>Crepidotus</taxon>
    </lineage>
</organism>
<evidence type="ECO:0000259" key="6">
    <source>
        <dbReference type="Pfam" id="PF01494"/>
    </source>
</evidence>
<keyword evidence="4" id="KW-0560">Oxidoreductase</keyword>
<feature type="domain" description="FAD-binding" evidence="6">
    <location>
        <begin position="53"/>
        <end position="404"/>
    </location>
</feature>
<comment type="caution">
    <text evidence="7">The sequence shown here is derived from an EMBL/GenBank/DDBJ whole genome shotgun (WGS) entry which is preliminary data.</text>
</comment>
<keyword evidence="5" id="KW-0503">Monooxygenase</keyword>
<dbReference type="Gene3D" id="3.50.50.60">
    <property type="entry name" value="FAD/NAD(P)-binding domain"/>
    <property type="match status" value="1"/>
</dbReference>
<evidence type="ECO:0000256" key="1">
    <source>
        <dbReference type="ARBA" id="ARBA00007992"/>
    </source>
</evidence>
<protein>
    <recommendedName>
        <fullName evidence="6">FAD-binding domain-containing protein</fullName>
    </recommendedName>
</protein>
<evidence type="ECO:0000256" key="4">
    <source>
        <dbReference type="ARBA" id="ARBA00023002"/>
    </source>
</evidence>
<keyword evidence="8" id="KW-1185">Reference proteome</keyword>
<dbReference type="PANTHER" id="PTHR13789:SF306">
    <property type="entry name" value="HYDROXYLASE, PUTATIVE-RELATED"/>
    <property type="match status" value="1"/>
</dbReference>
<dbReference type="Proteomes" id="UP000807306">
    <property type="component" value="Unassembled WGS sequence"/>
</dbReference>
<evidence type="ECO:0000256" key="3">
    <source>
        <dbReference type="ARBA" id="ARBA00022827"/>
    </source>
</evidence>
<dbReference type="EMBL" id="MU157830">
    <property type="protein sequence ID" value="KAF9532969.1"/>
    <property type="molecule type" value="Genomic_DNA"/>
</dbReference>
<keyword evidence="3" id="KW-0274">FAD</keyword>
<dbReference type="PRINTS" id="PR00420">
    <property type="entry name" value="RNGMNOXGNASE"/>
</dbReference>
<dbReference type="AlphaFoldDB" id="A0A9P6JUK8"/>
<comment type="similarity">
    <text evidence="1">Belongs to the paxM FAD-dependent monooxygenase family.</text>
</comment>